<name>A0ABV8PWG9_9BACT</name>
<dbReference type="RefSeq" id="WP_379012977.1">
    <property type="nucleotide sequence ID" value="NZ_JBHSDC010000007.1"/>
</dbReference>
<dbReference type="EMBL" id="JBHSDC010000007">
    <property type="protein sequence ID" value="MFC4231488.1"/>
    <property type="molecule type" value="Genomic_DNA"/>
</dbReference>
<reference evidence="2" key="1">
    <citation type="journal article" date="2019" name="Int. J. Syst. Evol. Microbiol.">
        <title>The Global Catalogue of Microorganisms (GCM) 10K type strain sequencing project: providing services to taxonomists for standard genome sequencing and annotation.</title>
        <authorList>
            <consortium name="The Broad Institute Genomics Platform"/>
            <consortium name="The Broad Institute Genome Sequencing Center for Infectious Disease"/>
            <person name="Wu L."/>
            <person name="Ma J."/>
        </authorList>
    </citation>
    <scope>NUCLEOTIDE SEQUENCE [LARGE SCALE GENOMIC DNA]</scope>
    <source>
        <strain evidence="2">CECT 8010</strain>
    </source>
</reference>
<accession>A0ABV8PWG9</accession>
<evidence type="ECO:0000313" key="2">
    <source>
        <dbReference type="Proteomes" id="UP001595906"/>
    </source>
</evidence>
<comment type="caution">
    <text evidence="1">The sequence shown here is derived from an EMBL/GenBank/DDBJ whole genome shotgun (WGS) entry which is preliminary data.</text>
</comment>
<dbReference type="Proteomes" id="UP001595906">
    <property type="component" value="Unassembled WGS sequence"/>
</dbReference>
<organism evidence="1 2">
    <name type="scientific">Parasediminibacterium paludis</name>
    <dbReference type="NCBI Taxonomy" id="908966"/>
    <lineage>
        <taxon>Bacteria</taxon>
        <taxon>Pseudomonadati</taxon>
        <taxon>Bacteroidota</taxon>
        <taxon>Chitinophagia</taxon>
        <taxon>Chitinophagales</taxon>
        <taxon>Chitinophagaceae</taxon>
        <taxon>Parasediminibacterium</taxon>
    </lineage>
</organism>
<gene>
    <name evidence="1" type="ORF">ACFOW1_06290</name>
</gene>
<sequence length="357" mass="41590">MLSNYSNYLSVFIASLFFSLKVPAQIHKISSLNLVDFSKTKDFIYNFYAYNNFFHLIGDNKKYILNSEGQLIGIDTLQIIEYKKRKIGLYKSVNNNKTDIYVENDRKILVCNNGTIKNEISLGKEQSGRQIEEIEEDNNNNVYVIHQENIFDVLAPHLIYVTKIDTKDNFKQTRYILPFRNAWLDEEHRFKVADTIAIFNNSKFTKDEKEVTNCQQELIVTNTTTFDTLKTLNIDAQLKLKSRWEKTRIIWFNGKTCLFVTTCLDNNGNKDVVGMANIDKGTITKIIEYKLPLKPKKDALNKNINVKIGEAASYYRYFNEPNGISYSFEKNYLFVLYVTSGLVTIDTYSLKDYFKNF</sequence>
<evidence type="ECO:0000313" key="1">
    <source>
        <dbReference type="EMBL" id="MFC4231488.1"/>
    </source>
</evidence>
<proteinExistence type="predicted"/>
<protein>
    <submittedName>
        <fullName evidence="1">Uncharacterized protein</fullName>
    </submittedName>
</protein>
<keyword evidence="2" id="KW-1185">Reference proteome</keyword>